<dbReference type="Proteomes" id="UP001174936">
    <property type="component" value="Unassembled WGS sequence"/>
</dbReference>
<reference evidence="10" key="1">
    <citation type="submission" date="2023-06" db="EMBL/GenBank/DDBJ databases">
        <title>Genome-scale phylogeny and comparative genomics of the fungal order Sordariales.</title>
        <authorList>
            <consortium name="Lawrence Berkeley National Laboratory"/>
            <person name="Hensen N."/>
            <person name="Bonometti L."/>
            <person name="Westerberg I."/>
            <person name="Brannstrom I.O."/>
            <person name="Guillou S."/>
            <person name="Cros-Aarteil S."/>
            <person name="Calhoun S."/>
            <person name="Haridas S."/>
            <person name="Kuo A."/>
            <person name="Mondo S."/>
            <person name="Pangilinan J."/>
            <person name="Riley R."/>
            <person name="Labutti K."/>
            <person name="Andreopoulos B."/>
            <person name="Lipzen A."/>
            <person name="Chen C."/>
            <person name="Yanf M."/>
            <person name="Daum C."/>
            <person name="Ng V."/>
            <person name="Clum A."/>
            <person name="Steindorff A."/>
            <person name="Ohm R."/>
            <person name="Martin F."/>
            <person name="Silar P."/>
            <person name="Natvig D."/>
            <person name="Lalanne C."/>
            <person name="Gautier V."/>
            <person name="Ament-Velasquez S.L."/>
            <person name="Kruys A."/>
            <person name="Hutchinson M.I."/>
            <person name="Powell A.J."/>
            <person name="Barry K."/>
            <person name="Miller A.N."/>
            <person name="Grigoriev I.V."/>
            <person name="Debuchy R."/>
            <person name="Gladieux P."/>
            <person name="Thoren M.H."/>
            <person name="Johannesson H."/>
        </authorList>
    </citation>
    <scope>NUCLEOTIDE SEQUENCE</scope>
    <source>
        <strain evidence="10">SMH2532-1</strain>
    </source>
</reference>
<keyword evidence="3" id="KW-0645">Protease</keyword>
<accession>A0AA39YFA1</accession>
<feature type="chain" id="PRO_5041470361" evidence="9">
    <location>
        <begin position="17"/>
        <end position="654"/>
    </location>
</feature>
<evidence type="ECO:0000256" key="7">
    <source>
        <dbReference type="SAM" id="MobiDB-lite"/>
    </source>
</evidence>
<comment type="caution">
    <text evidence="10">The sequence shown here is derived from an EMBL/GenBank/DDBJ whole genome shotgun (WGS) entry which is preliminary data.</text>
</comment>
<feature type="transmembrane region" description="Helical" evidence="8">
    <location>
        <begin position="634"/>
        <end position="653"/>
    </location>
</feature>
<evidence type="ECO:0000313" key="11">
    <source>
        <dbReference type="Proteomes" id="UP001174936"/>
    </source>
</evidence>
<evidence type="ECO:0000313" key="10">
    <source>
        <dbReference type="EMBL" id="KAK0649965.1"/>
    </source>
</evidence>
<feature type="signal peptide" evidence="9">
    <location>
        <begin position="1"/>
        <end position="16"/>
    </location>
</feature>
<evidence type="ECO:0000256" key="8">
    <source>
        <dbReference type="SAM" id="Phobius"/>
    </source>
</evidence>
<evidence type="ECO:0000256" key="9">
    <source>
        <dbReference type="SAM" id="SignalP"/>
    </source>
</evidence>
<keyword evidence="8" id="KW-0812">Transmembrane</keyword>
<evidence type="ECO:0000256" key="4">
    <source>
        <dbReference type="ARBA" id="ARBA00022729"/>
    </source>
</evidence>
<dbReference type="AlphaFoldDB" id="A0AA39YFA1"/>
<dbReference type="GO" id="GO:0004185">
    <property type="term" value="F:serine-type carboxypeptidase activity"/>
    <property type="evidence" value="ECO:0007669"/>
    <property type="project" value="InterPro"/>
</dbReference>
<sequence>MKLPIAVLAGAGFTAAQNFVATPNPKDKTVVDSQNYPGASISYKQTQLCETTPGVKAYSGYVTLPNHLLADVPTAAPYNASLFFWYFQSRKNPANAPLSIYIGGGPGSSGMDDSSGFPCTVNADSNSTTLNPWSWNNEVNMLYIDQPVTTGFSYTTLVNTVLDYLNPEAFTFVEDITTFKQTNLTTVPATVSAPTPAFAANTTSQAARTMWHFAQVWFQEFPEHKTTAEEVSIWTVSYGGYFAPAIFAEFERRNELIANSTTDDPKAKPIKLGTVGIQNGCIDALANIAAYPEFAYNNTYGIQAISKEIYEEAKKNITMPGGCADLITACRTAGSIGDPLETGGNQTVNEICGLATQFCFGLVQGAYTTYSNRNAFDIAYTMPATTPTDYLNAFYNQAWVQSALGVPVNFTLSSNLIINLFFTVTGDPMRRSLSDLEYLLQRGKRVALVYGDRDYRCNWPAAENVSLVMSHPGAPAFRSAGYTSIVTNSSYDGGLVRQHGNLSFSRVFQAGHHVAAYQPETVYRIFNRAMFGKDVATGKTDVDSGYSTKGPLSAFGTKNEVPGESPAPVCLVSLALLTCMPNQLEALQAGTAVVEGDMVVKPGPDLGGSGTKDGTPPPGVTPKSENGAGMEAKALSTGVMTAWVVVTVLALVFF</sequence>
<dbReference type="InterPro" id="IPR029058">
    <property type="entry name" value="AB_hydrolase_fold"/>
</dbReference>
<keyword evidence="5 10" id="KW-0378">Hydrolase</keyword>
<keyword evidence="6" id="KW-0325">Glycoprotein</keyword>
<evidence type="ECO:0000256" key="3">
    <source>
        <dbReference type="ARBA" id="ARBA00022670"/>
    </source>
</evidence>
<evidence type="ECO:0000256" key="1">
    <source>
        <dbReference type="ARBA" id="ARBA00009431"/>
    </source>
</evidence>
<dbReference type="PANTHER" id="PTHR11802">
    <property type="entry name" value="SERINE PROTEASE FAMILY S10 SERINE CARBOXYPEPTIDASE"/>
    <property type="match status" value="1"/>
</dbReference>
<organism evidence="10 11">
    <name type="scientific">Cercophora newfieldiana</name>
    <dbReference type="NCBI Taxonomy" id="92897"/>
    <lineage>
        <taxon>Eukaryota</taxon>
        <taxon>Fungi</taxon>
        <taxon>Dikarya</taxon>
        <taxon>Ascomycota</taxon>
        <taxon>Pezizomycotina</taxon>
        <taxon>Sordariomycetes</taxon>
        <taxon>Sordariomycetidae</taxon>
        <taxon>Sordariales</taxon>
        <taxon>Lasiosphaeriaceae</taxon>
        <taxon>Cercophora</taxon>
    </lineage>
</organism>
<evidence type="ECO:0000256" key="2">
    <source>
        <dbReference type="ARBA" id="ARBA00022645"/>
    </source>
</evidence>
<evidence type="ECO:0000256" key="6">
    <source>
        <dbReference type="ARBA" id="ARBA00023180"/>
    </source>
</evidence>
<dbReference type="Pfam" id="PF00450">
    <property type="entry name" value="Peptidase_S10"/>
    <property type="match status" value="1"/>
</dbReference>
<dbReference type="GO" id="GO:0006508">
    <property type="term" value="P:proteolysis"/>
    <property type="evidence" value="ECO:0007669"/>
    <property type="project" value="UniProtKB-KW"/>
</dbReference>
<name>A0AA39YFA1_9PEZI</name>
<keyword evidence="2" id="KW-0121">Carboxypeptidase</keyword>
<gene>
    <name evidence="10" type="ORF">B0T16DRAFT_492471</name>
</gene>
<dbReference type="GO" id="GO:0000324">
    <property type="term" value="C:fungal-type vacuole"/>
    <property type="evidence" value="ECO:0007669"/>
    <property type="project" value="TreeGrafter"/>
</dbReference>
<dbReference type="PANTHER" id="PTHR11802:SF189">
    <property type="entry name" value="CARBOXYPEPTIDASE"/>
    <property type="match status" value="1"/>
</dbReference>
<dbReference type="SUPFAM" id="SSF53474">
    <property type="entry name" value="alpha/beta-Hydrolases"/>
    <property type="match status" value="1"/>
</dbReference>
<keyword evidence="8" id="KW-1133">Transmembrane helix</keyword>
<dbReference type="InterPro" id="IPR001563">
    <property type="entry name" value="Peptidase_S10"/>
</dbReference>
<keyword evidence="11" id="KW-1185">Reference proteome</keyword>
<comment type="similarity">
    <text evidence="1">Belongs to the peptidase S10 family.</text>
</comment>
<feature type="region of interest" description="Disordered" evidence="7">
    <location>
        <begin position="600"/>
        <end position="627"/>
    </location>
</feature>
<dbReference type="PRINTS" id="PR00724">
    <property type="entry name" value="CRBOXYPTASEC"/>
</dbReference>
<evidence type="ECO:0000256" key="5">
    <source>
        <dbReference type="ARBA" id="ARBA00022801"/>
    </source>
</evidence>
<dbReference type="EMBL" id="JAULSV010000003">
    <property type="protein sequence ID" value="KAK0649965.1"/>
    <property type="molecule type" value="Genomic_DNA"/>
</dbReference>
<keyword evidence="4 9" id="KW-0732">Signal</keyword>
<keyword evidence="8" id="KW-0472">Membrane</keyword>
<dbReference type="Gene3D" id="3.40.50.1820">
    <property type="entry name" value="alpha/beta hydrolase"/>
    <property type="match status" value="1"/>
</dbReference>
<protein>
    <submittedName>
        <fullName evidence="10">Alpha/Beta hydrolase protein</fullName>
    </submittedName>
</protein>
<proteinExistence type="inferred from homology"/>